<evidence type="ECO:0000256" key="4">
    <source>
        <dbReference type="ARBA" id="ARBA00005789"/>
    </source>
</evidence>
<keyword evidence="7" id="KW-1032">Host cell membrane</keyword>
<dbReference type="GO" id="GO:0042025">
    <property type="term" value="C:host cell nucleus"/>
    <property type="evidence" value="ECO:0007669"/>
    <property type="project" value="UniProtKB-SubCell"/>
</dbReference>
<dbReference type="GO" id="GO:0019028">
    <property type="term" value="C:viral capsid"/>
    <property type="evidence" value="ECO:0007669"/>
    <property type="project" value="InterPro"/>
</dbReference>
<dbReference type="GO" id="GO:0005198">
    <property type="term" value="F:structural molecule activity"/>
    <property type="evidence" value="ECO:0007669"/>
    <property type="project" value="InterPro"/>
</dbReference>
<evidence type="ECO:0000313" key="19">
    <source>
        <dbReference type="EMBL" id="QDQ68907.1"/>
    </source>
</evidence>
<dbReference type="Pfam" id="PF00844">
    <property type="entry name" value="Gemini_coat"/>
    <property type="match status" value="1"/>
</dbReference>
<evidence type="ECO:0000256" key="8">
    <source>
        <dbReference type="ARBA" id="ARBA00022562"/>
    </source>
</evidence>
<evidence type="ECO:0000256" key="12">
    <source>
        <dbReference type="ARBA" id="ARBA00023125"/>
    </source>
</evidence>
<dbReference type="GO" id="GO:0046740">
    <property type="term" value="P:transport of virus in host, cell to cell"/>
    <property type="evidence" value="ECO:0007669"/>
    <property type="project" value="UniProtKB-KW"/>
</dbReference>
<gene>
    <name evidence="19" type="primary">BV1</name>
</gene>
<keyword evidence="6" id="KW-0813">Transport</keyword>
<evidence type="ECO:0000256" key="7">
    <source>
        <dbReference type="ARBA" id="ARBA00022511"/>
    </source>
</evidence>
<evidence type="ECO:0000256" key="6">
    <source>
        <dbReference type="ARBA" id="ARBA00022448"/>
    </source>
</evidence>
<evidence type="ECO:0000256" key="1">
    <source>
        <dbReference type="ARBA" id="ARBA00004147"/>
    </source>
</evidence>
<dbReference type="GO" id="GO:0020002">
    <property type="term" value="C:host cell plasma membrane"/>
    <property type="evidence" value="ECO:0007669"/>
    <property type="project" value="UniProtKB-SubCell"/>
</dbReference>
<dbReference type="InterPro" id="IPR000263">
    <property type="entry name" value="GV_A/BR1_coat"/>
</dbReference>
<comment type="function">
    <text evidence="15">Binds to the genomic viral ssDNA, shuttles it into and out of the cell nucleus. Begomoviruses use 2 proteins to transport their DNA from cell to cell. The nuclear shuttle protein (NSP) shuttles it between nucleus and cytoplasm and the movement protein (MP) probably transports the DNA-NSP complex to the cell periphery and facilitates movement across the cell wall.</text>
</comment>
<comment type="similarity">
    <text evidence="4">Belongs to the begomovirus nuclear shuttle protein family.</text>
</comment>
<evidence type="ECO:0000256" key="9">
    <source>
        <dbReference type="ARBA" id="ARBA00022581"/>
    </source>
</evidence>
<evidence type="ECO:0000256" key="17">
    <source>
        <dbReference type="ARBA" id="ARBA00029578"/>
    </source>
</evidence>
<proteinExistence type="inferred from homology"/>
<evidence type="ECO:0000256" key="15">
    <source>
        <dbReference type="ARBA" id="ARBA00025176"/>
    </source>
</evidence>
<evidence type="ECO:0000256" key="14">
    <source>
        <dbReference type="ARBA" id="ARBA00023200"/>
    </source>
</evidence>
<evidence type="ECO:0000256" key="11">
    <source>
        <dbReference type="ARBA" id="ARBA00023031"/>
    </source>
</evidence>
<evidence type="ECO:0000256" key="2">
    <source>
        <dbReference type="ARBA" id="ARBA00004192"/>
    </source>
</evidence>
<keyword evidence="10" id="KW-1043">Host membrane</keyword>
<keyword evidence="9" id="KW-0945">Host-virus interaction</keyword>
<dbReference type="EMBL" id="MK092750">
    <property type="protein sequence ID" value="QDQ68907.1"/>
    <property type="molecule type" value="Genomic_DNA"/>
</dbReference>
<dbReference type="GO" id="GO:0030430">
    <property type="term" value="C:host cell cytoplasm"/>
    <property type="evidence" value="ECO:0007669"/>
    <property type="project" value="UniProtKB-SubCell"/>
</dbReference>
<keyword evidence="12" id="KW-0238">DNA-binding</keyword>
<keyword evidence="8" id="KW-1048">Host nucleus</keyword>
<evidence type="ECO:0000256" key="5">
    <source>
        <dbReference type="ARBA" id="ARBA00014908"/>
    </source>
</evidence>
<evidence type="ECO:0000256" key="16">
    <source>
        <dbReference type="ARBA" id="ARBA00026026"/>
    </source>
</evidence>
<dbReference type="GO" id="GO:0043657">
    <property type="term" value="C:host cell"/>
    <property type="evidence" value="ECO:0007669"/>
    <property type="project" value="InterPro"/>
</dbReference>
<keyword evidence="11" id="KW-0916">Viral movement protein</keyword>
<sequence length="293" mass="33637">MPLDYYVYLLFQHTCIRQLMFILYAILSCIKSYMVSSILDTNMNPYSTRRSRNRYVATPKRRQLKPNSYLCPKPPVRRVLNYDPPLKTYKRKYIEEIQTGSGYSMQNNGCYTSFLSYPSLGVGSEGRTTDHIKLLNLTIAGTIQVTRDVVDGIGPIMPFNGVFVMAIICDMKPGLPDNSNKLPEFKEFFVGYNNVYGMMRLKENIRYRYRLIGVVKKYIKCDGGHLQLPFKFRSQISSKRYPIWAAFKDSEPSNCGGNYRNISKNALLCSCAWVSLSGSTCDVYSHFMLNYVG</sequence>
<keyword evidence="14" id="KW-1035">Host cytoplasm</keyword>
<reference evidence="19" key="1">
    <citation type="submission" date="2018-10" db="EMBL/GenBank/DDBJ databases">
        <title>Molecular epidemiology of vegetable-infecting geminiviruses in Burkina Faso.</title>
        <authorList>
            <person name="Ouattara A."/>
            <person name="Tiendrebeogo F."/>
            <person name="Lefeuvre P."/>
            <person name="Hoareau M."/>
            <person name="Claverie S."/>
            <person name="Allibert A."/>
            <person name="Traore E.V."/>
            <person name="Barro N."/>
            <person name="Traore O."/>
            <person name="Lett J.-M."/>
        </authorList>
    </citation>
    <scope>NUCLEOTIDE SEQUENCE</scope>
    <source>
        <strain evidence="19">Burkina Faso:Kongoussi:Tomato630BA:2015</strain>
    </source>
</reference>
<evidence type="ECO:0000256" key="13">
    <source>
        <dbReference type="ARBA" id="ARBA00023136"/>
    </source>
</evidence>
<evidence type="ECO:0000256" key="10">
    <source>
        <dbReference type="ARBA" id="ARBA00022870"/>
    </source>
</evidence>
<comment type="subunit">
    <text evidence="16">Binds to single-stranded and double-stranded viral DNA. Interacts with the host nuclear shuttle interacting (NSI) protein. This interaction may allow NSP to recruit NSI monomers to the viral genome and thus regulate nuclear export of viral genome by NSP.</text>
</comment>
<name>A0A5B8FKJ6_9GEMI</name>
<evidence type="ECO:0000256" key="18">
    <source>
        <dbReference type="ARBA" id="ARBA00029763"/>
    </source>
</evidence>
<dbReference type="GO" id="GO:0051027">
    <property type="term" value="P:DNA transport"/>
    <property type="evidence" value="ECO:0007669"/>
    <property type="project" value="InterPro"/>
</dbReference>
<dbReference type="InterPro" id="IPR001530">
    <property type="entry name" value="Gemini_BR1"/>
</dbReference>
<evidence type="ECO:0000256" key="3">
    <source>
        <dbReference type="ARBA" id="ARBA00004501"/>
    </source>
</evidence>
<dbReference type="PRINTS" id="PR00225">
    <property type="entry name" value="GEMCOATBR1"/>
</dbReference>
<dbReference type="GO" id="GO:0003697">
    <property type="term" value="F:single-stranded DNA binding"/>
    <property type="evidence" value="ECO:0007669"/>
    <property type="project" value="InterPro"/>
</dbReference>
<keyword evidence="13" id="KW-0472">Membrane</keyword>
<protein>
    <recommendedName>
        <fullName evidence="5">Nuclear shuttle protein</fullName>
    </recommendedName>
    <alternativeName>
        <fullName evidence="17">Protein BR1</fullName>
    </alternativeName>
    <alternativeName>
        <fullName evidence="18">Protein BV1</fullName>
    </alternativeName>
</protein>
<accession>A0A5B8FKJ6</accession>
<organism evidence="19">
    <name type="scientific">Pepper yellow vein Mali virus</name>
    <dbReference type="NCBI Taxonomy" id="260378"/>
    <lineage>
        <taxon>Viruses</taxon>
        <taxon>Monodnaviria</taxon>
        <taxon>Shotokuvirae</taxon>
        <taxon>Cressdnaviricota</taxon>
        <taxon>Repensiviricetes</taxon>
        <taxon>Geplafuvirales</taxon>
        <taxon>Geminiviridae</taxon>
        <taxon>Begomovirus</taxon>
        <taxon>Begomovirus capsicummaliense</taxon>
    </lineage>
</organism>
<comment type="subcellular location">
    <subcellularLocation>
        <location evidence="3">Host cell membrane</location>
        <topology evidence="3">Peripheral membrane protein</topology>
        <orientation evidence="3">Cytoplasmic side</orientation>
    </subcellularLocation>
    <subcellularLocation>
        <location evidence="2">Host cytoplasm</location>
    </subcellularLocation>
    <subcellularLocation>
        <location evidence="1">Host nucleus</location>
    </subcellularLocation>
</comment>